<dbReference type="EMBL" id="JAEAOA010000507">
    <property type="protein sequence ID" value="KAK3608724.1"/>
    <property type="molecule type" value="Genomic_DNA"/>
</dbReference>
<reference evidence="2" key="3">
    <citation type="submission" date="2023-05" db="EMBL/GenBank/DDBJ databases">
        <authorList>
            <person name="Smith C.H."/>
        </authorList>
    </citation>
    <scope>NUCLEOTIDE SEQUENCE</scope>
    <source>
        <strain evidence="2">CHS0354</strain>
        <tissue evidence="2">Mantle</tissue>
    </source>
</reference>
<evidence type="ECO:0000313" key="3">
    <source>
        <dbReference type="Proteomes" id="UP001195483"/>
    </source>
</evidence>
<evidence type="ECO:0000256" key="1">
    <source>
        <dbReference type="SAM" id="MobiDB-lite"/>
    </source>
</evidence>
<evidence type="ECO:0000313" key="2">
    <source>
        <dbReference type="EMBL" id="KAK3608724.1"/>
    </source>
</evidence>
<name>A0AAE0TE95_9BIVA</name>
<sequence length="251" mass="27843">MHVIVNILRHSLQNIPSPTKKATAMSQRSAKRARSSRYEIQESLKRPTKMKPLSTPNAANFQTGTSKVSDRLTTKVTQEIHNKFDQLVAILSPSTENSPQAGFQLGPTVAIDNTPAESMVFSASVETTALLTCIAADTGNVVQIVSASGDFPNPSLQIPSVTQLTLIPDKERPSHNRTVDAHWSKFTTVLCEKYPLITTSLPYHMETVLTLADRSGDWRYYDEHFSQLVAKVEAICDTTYLELFIYAELES</sequence>
<reference evidence="2" key="2">
    <citation type="journal article" date="2021" name="Genome Biol. Evol.">
        <title>Developing a high-quality reference genome for a parasitic bivalve with doubly uniparental inheritance (Bivalvia: Unionida).</title>
        <authorList>
            <person name="Smith C.H."/>
        </authorList>
    </citation>
    <scope>NUCLEOTIDE SEQUENCE</scope>
    <source>
        <strain evidence="2">CHS0354</strain>
        <tissue evidence="2">Mantle</tissue>
    </source>
</reference>
<dbReference type="Proteomes" id="UP001195483">
    <property type="component" value="Unassembled WGS sequence"/>
</dbReference>
<reference evidence="2" key="1">
    <citation type="journal article" date="2021" name="Genome Biol. Evol.">
        <title>A High-Quality Reference Genome for a Parasitic Bivalve with Doubly Uniparental Inheritance (Bivalvia: Unionida).</title>
        <authorList>
            <person name="Smith C.H."/>
        </authorList>
    </citation>
    <scope>NUCLEOTIDE SEQUENCE</scope>
    <source>
        <strain evidence="2">CHS0354</strain>
    </source>
</reference>
<feature type="compositionally biased region" description="Basic and acidic residues" evidence="1">
    <location>
        <begin position="36"/>
        <end position="45"/>
    </location>
</feature>
<organism evidence="2 3">
    <name type="scientific">Potamilus streckersoni</name>
    <dbReference type="NCBI Taxonomy" id="2493646"/>
    <lineage>
        <taxon>Eukaryota</taxon>
        <taxon>Metazoa</taxon>
        <taxon>Spiralia</taxon>
        <taxon>Lophotrochozoa</taxon>
        <taxon>Mollusca</taxon>
        <taxon>Bivalvia</taxon>
        <taxon>Autobranchia</taxon>
        <taxon>Heteroconchia</taxon>
        <taxon>Palaeoheterodonta</taxon>
        <taxon>Unionida</taxon>
        <taxon>Unionoidea</taxon>
        <taxon>Unionidae</taxon>
        <taxon>Ambleminae</taxon>
        <taxon>Lampsilini</taxon>
        <taxon>Potamilus</taxon>
    </lineage>
</organism>
<comment type="caution">
    <text evidence="2">The sequence shown here is derived from an EMBL/GenBank/DDBJ whole genome shotgun (WGS) entry which is preliminary data.</text>
</comment>
<accession>A0AAE0TE95</accession>
<keyword evidence="3" id="KW-1185">Reference proteome</keyword>
<feature type="region of interest" description="Disordered" evidence="1">
    <location>
        <begin position="17"/>
        <end position="66"/>
    </location>
</feature>
<gene>
    <name evidence="2" type="ORF">CHS0354_007388</name>
</gene>
<proteinExistence type="predicted"/>
<dbReference type="AlphaFoldDB" id="A0AAE0TE95"/>
<feature type="compositionally biased region" description="Polar residues" evidence="1">
    <location>
        <begin position="54"/>
        <end position="66"/>
    </location>
</feature>
<protein>
    <submittedName>
        <fullName evidence="2">Uncharacterized protein</fullName>
    </submittedName>
</protein>